<dbReference type="OrthoDB" id="9800519at2"/>
<dbReference type="GO" id="GO:0003677">
    <property type="term" value="F:DNA binding"/>
    <property type="evidence" value="ECO:0007669"/>
    <property type="project" value="UniProtKB-KW"/>
</dbReference>
<accession>A0A437MNX1</accession>
<evidence type="ECO:0000313" key="3">
    <source>
        <dbReference type="Proteomes" id="UP000282957"/>
    </source>
</evidence>
<dbReference type="Pfam" id="PF02082">
    <property type="entry name" value="Rrf2"/>
    <property type="match status" value="1"/>
</dbReference>
<dbReference type="PROSITE" id="PS51197">
    <property type="entry name" value="HTH_RRF2_2"/>
    <property type="match status" value="1"/>
</dbReference>
<organism evidence="2 3">
    <name type="scientific">Rhodovarius crocodyli</name>
    <dbReference type="NCBI Taxonomy" id="1979269"/>
    <lineage>
        <taxon>Bacteria</taxon>
        <taxon>Pseudomonadati</taxon>
        <taxon>Pseudomonadota</taxon>
        <taxon>Alphaproteobacteria</taxon>
        <taxon>Acetobacterales</taxon>
        <taxon>Roseomonadaceae</taxon>
        <taxon>Rhodovarius</taxon>
    </lineage>
</organism>
<dbReference type="PROSITE" id="PS01332">
    <property type="entry name" value="HTH_RRF2_1"/>
    <property type="match status" value="1"/>
</dbReference>
<dbReference type="InterPro" id="IPR036388">
    <property type="entry name" value="WH-like_DNA-bd_sf"/>
</dbReference>
<dbReference type="InterPro" id="IPR036390">
    <property type="entry name" value="WH_DNA-bd_sf"/>
</dbReference>
<dbReference type="InterPro" id="IPR030489">
    <property type="entry name" value="TR_Rrf2-type_CS"/>
</dbReference>
<proteinExistence type="predicted"/>
<protein>
    <submittedName>
        <fullName evidence="2">Rrf2 family transcriptional regulator</fullName>
    </submittedName>
</protein>
<dbReference type="AlphaFoldDB" id="A0A437MNX1"/>
<dbReference type="PANTHER" id="PTHR33221:SF5">
    <property type="entry name" value="HTH-TYPE TRANSCRIPTIONAL REGULATOR ISCR"/>
    <property type="match status" value="1"/>
</dbReference>
<dbReference type="RefSeq" id="WP_127786249.1">
    <property type="nucleotide sequence ID" value="NZ_SACL01000001.1"/>
</dbReference>
<dbReference type="InterPro" id="IPR000944">
    <property type="entry name" value="Tscrpt_reg_Rrf2"/>
</dbReference>
<dbReference type="NCBIfam" id="TIGR00738">
    <property type="entry name" value="rrf2_super"/>
    <property type="match status" value="1"/>
</dbReference>
<gene>
    <name evidence="2" type="ORF">EOD42_04490</name>
</gene>
<keyword evidence="1" id="KW-0238">DNA-binding</keyword>
<evidence type="ECO:0000256" key="1">
    <source>
        <dbReference type="ARBA" id="ARBA00023125"/>
    </source>
</evidence>
<dbReference type="Proteomes" id="UP000282957">
    <property type="component" value="Unassembled WGS sequence"/>
</dbReference>
<name>A0A437MNX1_9PROT</name>
<dbReference type="Gene3D" id="1.10.10.10">
    <property type="entry name" value="Winged helix-like DNA-binding domain superfamily/Winged helix DNA-binding domain"/>
    <property type="match status" value="1"/>
</dbReference>
<dbReference type="EMBL" id="SACL01000001">
    <property type="protein sequence ID" value="RVT99354.1"/>
    <property type="molecule type" value="Genomic_DNA"/>
</dbReference>
<comment type="caution">
    <text evidence="2">The sequence shown here is derived from an EMBL/GenBank/DDBJ whole genome shotgun (WGS) entry which is preliminary data.</text>
</comment>
<dbReference type="PANTHER" id="PTHR33221">
    <property type="entry name" value="WINGED HELIX-TURN-HELIX TRANSCRIPTIONAL REGULATOR, RRF2 FAMILY"/>
    <property type="match status" value="1"/>
</dbReference>
<dbReference type="GO" id="GO:0003700">
    <property type="term" value="F:DNA-binding transcription factor activity"/>
    <property type="evidence" value="ECO:0007669"/>
    <property type="project" value="TreeGrafter"/>
</dbReference>
<dbReference type="SUPFAM" id="SSF46785">
    <property type="entry name" value="Winged helix' DNA-binding domain"/>
    <property type="match status" value="1"/>
</dbReference>
<evidence type="ECO:0000313" key="2">
    <source>
        <dbReference type="EMBL" id="RVT99354.1"/>
    </source>
</evidence>
<sequence length="147" mass="15549">MLLQGRPALAIAVVVDVALHGGRGTVSAADIAERLGLARRGLEPILQPLSRAGVLNSTRGPSGGYRLARPRRGISVGEIIRAVIAGKEEADEGESSPLFTQVVAPFWAEMEEETLARFDAITLDRLVRRAATAGLTPAPSEPISFVI</sequence>
<reference evidence="2 3" key="1">
    <citation type="submission" date="2019-01" db="EMBL/GenBank/DDBJ databases">
        <authorList>
            <person name="Chen W.-M."/>
        </authorList>
    </citation>
    <scope>NUCLEOTIDE SEQUENCE [LARGE SCALE GENOMIC DNA]</scope>
    <source>
        <strain evidence="2 3">CCP-6</strain>
    </source>
</reference>
<dbReference type="GO" id="GO:0005829">
    <property type="term" value="C:cytosol"/>
    <property type="evidence" value="ECO:0007669"/>
    <property type="project" value="TreeGrafter"/>
</dbReference>
<keyword evidence="3" id="KW-1185">Reference proteome</keyword>